<dbReference type="Pfam" id="PF00132">
    <property type="entry name" value="Hexapep"/>
    <property type="match status" value="1"/>
</dbReference>
<dbReference type="EC" id="2.3.1.129" evidence="6"/>
<comment type="function">
    <text evidence="6">Involved in the biosynthesis of lipid A, a phosphorylated glycolipid that anchors the lipopolysaccharide to the outer membrane of the cell.</text>
</comment>
<evidence type="ECO:0000256" key="2">
    <source>
        <dbReference type="ARBA" id="ARBA00022556"/>
    </source>
</evidence>
<sequence length="269" mass="28513">MSDAVVHPTAIVGAGARLGKGVRIGPFCIVGDNVVLHENVELVSHVSIDGHTEVGAGSKIFPFASVGHVPQDLKYHGEASRLVIGERCVIRESATINPGTEGGGMLTKIGNDCLIMASAHVAHDAIIGNNVIMANYVGIAGHCHIGDNVIFGGTCVVHQFTRVGAHAFIGAASMVDGDVIPYGMAVGNRASLTGLNLVGLKRRKFDREAIHRLRAAYRLIFASEGTLRERVEDATELFKNDPLVQDVVSFIAAASDRPILMPRNGHDVD</sequence>
<keyword evidence="4 6" id="KW-0443">Lipid metabolism</keyword>
<dbReference type="SUPFAM" id="SSF51161">
    <property type="entry name" value="Trimeric LpxA-like enzymes"/>
    <property type="match status" value="1"/>
</dbReference>
<evidence type="ECO:0000259" key="7">
    <source>
        <dbReference type="Pfam" id="PF13720"/>
    </source>
</evidence>
<name>A0ABX7BT22_9HYPH</name>
<dbReference type="HAMAP" id="MF_00387">
    <property type="entry name" value="LpxA"/>
    <property type="match status" value="1"/>
</dbReference>
<dbReference type="InterPro" id="IPR011004">
    <property type="entry name" value="Trimer_LpxA-like_sf"/>
</dbReference>
<dbReference type="PIRSF" id="PIRSF000456">
    <property type="entry name" value="UDP-GlcNAc_acltr"/>
    <property type="match status" value="1"/>
</dbReference>
<evidence type="ECO:0000313" key="9">
    <source>
        <dbReference type="Proteomes" id="UP000595460"/>
    </source>
</evidence>
<dbReference type="RefSeq" id="WP_201653582.1">
    <property type="nucleotide sequence ID" value="NZ_CP068047.1"/>
</dbReference>
<keyword evidence="2 6" id="KW-0441">Lipid A biosynthesis</keyword>
<comment type="subunit">
    <text evidence="6">Homotrimer.</text>
</comment>
<dbReference type="Gene3D" id="1.20.1180.10">
    <property type="entry name" value="Udp N-acetylglucosamine O-acyltransferase, C-terminal domain"/>
    <property type="match status" value="1"/>
</dbReference>
<accession>A0ABX7BT22</accession>
<reference evidence="8 9" key="1">
    <citation type="submission" date="2021-01" db="EMBL/GenBank/DDBJ databases">
        <title>Genome seq and assembly of Devosia sp. G19.</title>
        <authorList>
            <person name="Chhetri G."/>
        </authorList>
    </citation>
    <scope>NUCLEOTIDE SEQUENCE [LARGE SCALE GENOMIC DNA]</scope>
    <source>
        <strain evidence="8 9">G19</strain>
    </source>
</reference>
<comment type="similarity">
    <text evidence="6">Belongs to the transferase hexapeptide repeat family. LpxA subfamily.</text>
</comment>
<dbReference type="GO" id="GO:0008780">
    <property type="term" value="F:acyl-[acyl-carrier-protein]-UDP-N-acetylglucosamine O-acyltransferase activity"/>
    <property type="evidence" value="ECO:0007669"/>
    <property type="project" value="UniProtKB-EC"/>
</dbReference>
<evidence type="ECO:0000313" key="8">
    <source>
        <dbReference type="EMBL" id="QQR34941.1"/>
    </source>
</evidence>
<dbReference type="NCBIfam" id="NF003657">
    <property type="entry name" value="PRK05289.1"/>
    <property type="match status" value="1"/>
</dbReference>
<keyword evidence="9" id="KW-1185">Reference proteome</keyword>
<keyword evidence="5 6" id="KW-0012">Acyltransferase</keyword>
<keyword evidence="6" id="KW-0963">Cytoplasm</keyword>
<dbReference type="EMBL" id="CP068047">
    <property type="protein sequence ID" value="QQR34941.1"/>
    <property type="molecule type" value="Genomic_DNA"/>
</dbReference>
<keyword evidence="3 6" id="KW-0808">Transferase</keyword>
<proteinExistence type="inferred from homology"/>
<dbReference type="Proteomes" id="UP000595460">
    <property type="component" value="Chromosome"/>
</dbReference>
<dbReference type="Gene3D" id="2.160.10.10">
    <property type="entry name" value="Hexapeptide repeat proteins"/>
    <property type="match status" value="1"/>
</dbReference>
<dbReference type="PANTHER" id="PTHR43480:SF1">
    <property type="entry name" value="ACYL-[ACYL-CARRIER-PROTEIN]--UDP-N-ACETYLGLUCOSAMINE O-ACYLTRANSFERASE, MITOCHONDRIAL-RELATED"/>
    <property type="match status" value="1"/>
</dbReference>
<comment type="catalytic activity">
    <reaction evidence="6">
        <text>a (3R)-hydroxyacyl-[ACP] + UDP-N-acetyl-alpha-D-glucosamine = a UDP-3-O-[(3R)-3-hydroxyacyl]-N-acetyl-alpha-D-glucosamine + holo-[ACP]</text>
        <dbReference type="Rhea" id="RHEA:67812"/>
        <dbReference type="Rhea" id="RHEA-COMP:9685"/>
        <dbReference type="Rhea" id="RHEA-COMP:9945"/>
        <dbReference type="ChEBI" id="CHEBI:57705"/>
        <dbReference type="ChEBI" id="CHEBI:64479"/>
        <dbReference type="ChEBI" id="CHEBI:78827"/>
        <dbReference type="ChEBI" id="CHEBI:173225"/>
        <dbReference type="EC" id="2.3.1.129"/>
    </reaction>
</comment>
<gene>
    <name evidence="6 8" type="primary">lpxA</name>
    <name evidence="8" type="ORF">JI749_11180</name>
</gene>
<dbReference type="InterPro" id="IPR037157">
    <property type="entry name" value="Acetyltransf_C_sf"/>
</dbReference>
<dbReference type="NCBIfam" id="TIGR01852">
    <property type="entry name" value="lipid_A_lpxA"/>
    <property type="match status" value="1"/>
</dbReference>
<evidence type="ECO:0000256" key="5">
    <source>
        <dbReference type="ARBA" id="ARBA00023315"/>
    </source>
</evidence>
<evidence type="ECO:0000256" key="1">
    <source>
        <dbReference type="ARBA" id="ARBA00022516"/>
    </source>
</evidence>
<dbReference type="Pfam" id="PF13720">
    <property type="entry name" value="Acetyltransf_11"/>
    <property type="match status" value="1"/>
</dbReference>
<evidence type="ECO:0000256" key="6">
    <source>
        <dbReference type="HAMAP-Rule" id="MF_00387"/>
    </source>
</evidence>
<keyword evidence="6" id="KW-0677">Repeat</keyword>
<comment type="subcellular location">
    <subcellularLocation>
        <location evidence="6">Cytoplasm</location>
    </subcellularLocation>
</comment>
<dbReference type="PANTHER" id="PTHR43480">
    <property type="entry name" value="ACYL-[ACYL-CARRIER-PROTEIN]--UDP-N-ACETYLGLUCOSAMINE O-ACYLTRANSFERASE"/>
    <property type="match status" value="1"/>
</dbReference>
<dbReference type="CDD" id="cd03351">
    <property type="entry name" value="LbH_UDP-GlcNAc_AT"/>
    <property type="match status" value="1"/>
</dbReference>
<evidence type="ECO:0000256" key="4">
    <source>
        <dbReference type="ARBA" id="ARBA00023098"/>
    </source>
</evidence>
<comment type="pathway">
    <text evidence="6">Glycolipid biosynthesis; lipid IV(A) biosynthesis; lipid IV(A) from (3R)-3-hydroxytetradecanoyl-[acyl-carrier-protein] and UDP-N-acetyl-alpha-D-glucosamine: step 1/6.</text>
</comment>
<keyword evidence="1 6" id="KW-0444">Lipid biosynthesis</keyword>
<dbReference type="InterPro" id="IPR029098">
    <property type="entry name" value="Acetyltransf_C"/>
</dbReference>
<dbReference type="InterPro" id="IPR010137">
    <property type="entry name" value="Lipid_A_LpxA"/>
</dbReference>
<protein>
    <recommendedName>
        <fullName evidence="6">Acyl-[acyl-carrier-protein]--UDP-N-acetylglucosamine O-acyltransferase</fullName>
        <shortName evidence="6">UDP-N-acetylglucosamine acyltransferase</shortName>
        <ecNumber evidence="6">2.3.1.129</ecNumber>
    </recommendedName>
</protein>
<dbReference type="InterPro" id="IPR001451">
    <property type="entry name" value="Hexapep"/>
</dbReference>
<evidence type="ECO:0000256" key="3">
    <source>
        <dbReference type="ARBA" id="ARBA00022679"/>
    </source>
</evidence>
<feature type="domain" description="UDP N-acetylglucosamine O-acyltransferase C-terminal" evidence="7">
    <location>
        <begin position="178"/>
        <end position="259"/>
    </location>
</feature>
<organism evidence="8 9">
    <name type="scientific">Devosia oryziradicis</name>
    <dbReference type="NCBI Taxonomy" id="2801335"/>
    <lineage>
        <taxon>Bacteria</taxon>
        <taxon>Pseudomonadati</taxon>
        <taxon>Pseudomonadota</taxon>
        <taxon>Alphaproteobacteria</taxon>
        <taxon>Hyphomicrobiales</taxon>
        <taxon>Devosiaceae</taxon>
        <taxon>Devosia</taxon>
    </lineage>
</organism>